<comment type="caution">
    <text evidence="3">The sequence shown here is derived from an EMBL/GenBank/DDBJ whole genome shotgun (WGS) entry which is preliminary data.</text>
</comment>
<dbReference type="InterPro" id="IPR009061">
    <property type="entry name" value="DNA-bd_dom_put_sf"/>
</dbReference>
<dbReference type="PROSITE" id="PS50937">
    <property type="entry name" value="HTH_MERR_2"/>
    <property type="match status" value="1"/>
</dbReference>
<evidence type="ECO:0000313" key="3">
    <source>
        <dbReference type="EMBL" id="MBU2665278.1"/>
    </source>
</evidence>
<dbReference type="RefSeq" id="WP_215788493.1">
    <property type="nucleotide sequence ID" value="NZ_JAHKKG010000005.1"/>
</dbReference>
<accession>A0ABS5YP95</accession>
<keyword evidence="4" id="KW-1185">Reference proteome</keyword>
<evidence type="ECO:0000256" key="1">
    <source>
        <dbReference type="ARBA" id="ARBA00023125"/>
    </source>
</evidence>
<sequence>MAWSTQQLADLAGTTVKAVRHYHRIGLLEEPVRTSNGYKQYQATHLVRLLQIKRVSDLGVPLAGIDAAIRAEKPRETIEALDAELAATVERLQRIRAELAVLLEHDAPLDVPAVFGPVAGDLTERDRALVTVYSQVLDDDQLDDLRTLVADPDESLAGFEALTDDADDATIDQVVGQLVVAMRRHAEQFPWMADITAASARGKEFTEAVVVPAVIEYYSQAQLTALARAHAIMTAE</sequence>
<protein>
    <submittedName>
        <fullName evidence="3">MerR family transcriptional regulator</fullName>
    </submittedName>
</protein>
<dbReference type="Pfam" id="PF13411">
    <property type="entry name" value="MerR_1"/>
    <property type="match status" value="1"/>
</dbReference>
<feature type="domain" description="HTH merR-type" evidence="2">
    <location>
        <begin position="2"/>
        <end position="71"/>
    </location>
</feature>
<dbReference type="Gene3D" id="1.10.1660.10">
    <property type="match status" value="1"/>
</dbReference>
<gene>
    <name evidence="3" type="ORF">KOI35_17375</name>
</gene>
<reference evidence="3 4" key="1">
    <citation type="submission" date="2021-06" db="EMBL/GenBank/DDBJ databases">
        <title>Actinoplanes lichenicola sp. nov., and Actinoplanes ovalisporus sp. nov., isolated from lichen in Thailand.</title>
        <authorList>
            <person name="Saeng-In P."/>
            <person name="Kanchanasin P."/>
            <person name="Yuki M."/>
            <person name="Kudo T."/>
            <person name="Ohkuma M."/>
            <person name="Phongsopitanun W."/>
            <person name="Tanasupawat S."/>
        </authorList>
    </citation>
    <scope>NUCLEOTIDE SEQUENCE [LARGE SCALE GENOMIC DNA]</scope>
    <source>
        <strain evidence="3 4">NBRC 110975</strain>
    </source>
</reference>
<name>A0ABS5YP95_9ACTN</name>
<dbReference type="Proteomes" id="UP001519654">
    <property type="component" value="Unassembled WGS sequence"/>
</dbReference>
<dbReference type="SMART" id="SM00422">
    <property type="entry name" value="HTH_MERR"/>
    <property type="match status" value="1"/>
</dbReference>
<dbReference type="PANTHER" id="PTHR30204:SF93">
    <property type="entry name" value="HTH MERR-TYPE DOMAIN-CONTAINING PROTEIN"/>
    <property type="match status" value="1"/>
</dbReference>
<proteinExistence type="predicted"/>
<dbReference type="EMBL" id="JAHKKG010000005">
    <property type="protein sequence ID" value="MBU2665278.1"/>
    <property type="molecule type" value="Genomic_DNA"/>
</dbReference>
<dbReference type="SUPFAM" id="SSF46955">
    <property type="entry name" value="Putative DNA-binding domain"/>
    <property type="match status" value="1"/>
</dbReference>
<dbReference type="InterPro" id="IPR000551">
    <property type="entry name" value="MerR-type_HTH_dom"/>
</dbReference>
<dbReference type="InterPro" id="IPR047057">
    <property type="entry name" value="MerR_fam"/>
</dbReference>
<organism evidence="3 4">
    <name type="scientific">Paractinoplanes bogorensis</name>
    <dbReference type="NCBI Taxonomy" id="1610840"/>
    <lineage>
        <taxon>Bacteria</taxon>
        <taxon>Bacillati</taxon>
        <taxon>Actinomycetota</taxon>
        <taxon>Actinomycetes</taxon>
        <taxon>Micromonosporales</taxon>
        <taxon>Micromonosporaceae</taxon>
        <taxon>Paractinoplanes</taxon>
    </lineage>
</organism>
<keyword evidence="1" id="KW-0238">DNA-binding</keyword>
<dbReference type="CDD" id="cd00592">
    <property type="entry name" value="HTH_MerR-like"/>
    <property type="match status" value="1"/>
</dbReference>
<evidence type="ECO:0000313" key="4">
    <source>
        <dbReference type="Proteomes" id="UP001519654"/>
    </source>
</evidence>
<dbReference type="PANTHER" id="PTHR30204">
    <property type="entry name" value="REDOX-CYCLING DRUG-SENSING TRANSCRIPTIONAL ACTIVATOR SOXR"/>
    <property type="match status" value="1"/>
</dbReference>
<evidence type="ECO:0000259" key="2">
    <source>
        <dbReference type="PROSITE" id="PS50937"/>
    </source>
</evidence>